<organism evidence="7 8">
    <name type="scientific">Apatococcus fuscideae</name>
    <dbReference type="NCBI Taxonomy" id="2026836"/>
    <lineage>
        <taxon>Eukaryota</taxon>
        <taxon>Viridiplantae</taxon>
        <taxon>Chlorophyta</taxon>
        <taxon>core chlorophytes</taxon>
        <taxon>Trebouxiophyceae</taxon>
        <taxon>Chlorellales</taxon>
        <taxon>Chlorellaceae</taxon>
        <taxon>Apatococcus</taxon>
    </lineage>
</organism>
<dbReference type="GO" id="GO:0016567">
    <property type="term" value="P:protein ubiquitination"/>
    <property type="evidence" value="ECO:0007669"/>
    <property type="project" value="TreeGrafter"/>
</dbReference>
<feature type="region of interest" description="Disordered" evidence="5">
    <location>
        <begin position="336"/>
        <end position="369"/>
    </location>
</feature>
<evidence type="ECO:0000256" key="4">
    <source>
        <dbReference type="PROSITE-ProRule" id="PRU00175"/>
    </source>
</evidence>
<dbReference type="Gene3D" id="3.30.40.10">
    <property type="entry name" value="Zinc/RING finger domain, C3HC4 (zinc finger)"/>
    <property type="match status" value="1"/>
</dbReference>
<dbReference type="Proteomes" id="UP001485043">
    <property type="component" value="Unassembled WGS sequence"/>
</dbReference>
<dbReference type="PANTHER" id="PTHR15710:SF208">
    <property type="entry name" value="E3 UBIQUITIN-PROTEIN LIGASE RING1-LIKE"/>
    <property type="match status" value="1"/>
</dbReference>
<dbReference type="Pfam" id="PF13639">
    <property type="entry name" value="zf-RING_2"/>
    <property type="match status" value="1"/>
</dbReference>
<sequence>MAEGLYCYQCEQGYPVAVHPPRCNEAGDRVCPQCASDFIELRQDEQPDAQLLRGLRTQLGLPQVDEPAEPAAGSRPSVQHHSFVTPGGTRVAVSLTTTTFTADQMPREGSNMIVAALTNAFGGQNPMLLNLGNILGGNGMGVSMADFSSGELGLEHILQRLMDQYQPQASPASISAVQALPRLREGGEVLQLPCKHCFHQDCLMPWLELHNTCPVCRHALPVEPNPQRQGSQRDPEELHHPAVEAALSGIGHGHAHRNLNEHYEPSHPFWAAQRQRSQNMQDQQTQAGSPGMAPSPFSNGQAGMSFQDTFRRAMTNAVNLGDADQAANGIQELAHAPMPPRRSAPRSISTQPAHGHRQDELESHPAGSSIDDIDIELPLVQDEYASSEEALEGTSGGDEDMPSLMQDELASSGSDVAGTGKGETNHSQLSAEAAEAAQPDRSFGGPITWARRGAGALTSWALGMAGLR</sequence>
<feature type="compositionally biased region" description="Low complexity" evidence="5">
    <location>
        <begin position="273"/>
        <end position="286"/>
    </location>
</feature>
<evidence type="ECO:0000259" key="6">
    <source>
        <dbReference type="PROSITE" id="PS50089"/>
    </source>
</evidence>
<dbReference type="AlphaFoldDB" id="A0AAW1TLM2"/>
<reference evidence="7 8" key="1">
    <citation type="journal article" date="2024" name="Nat. Commun.">
        <title>Phylogenomics reveals the evolutionary origins of lichenization in chlorophyte algae.</title>
        <authorList>
            <person name="Puginier C."/>
            <person name="Libourel C."/>
            <person name="Otte J."/>
            <person name="Skaloud P."/>
            <person name="Haon M."/>
            <person name="Grisel S."/>
            <person name="Petersen M."/>
            <person name="Berrin J.G."/>
            <person name="Delaux P.M."/>
            <person name="Dal Grande F."/>
            <person name="Keller J."/>
        </authorList>
    </citation>
    <scope>NUCLEOTIDE SEQUENCE [LARGE SCALE GENOMIC DNA]</scope>
    <source>
        <strain evidence="7 8">SAG 2523</strain>
    </source>
</reference>
<evidence type="ECO:0000313" key="8">
    <source>
        <dbReference type="Proteomes" id="UP001485043"/>
    </source>
</evidence>
<dbReference type="InterPro" id="IPR013083">
    <property type="entry name" value="Znf_RING/FYVE/PHD"/>
</dbReference>
<keyword evidence="8" id="KW-1185">Reference proteome</keyword>
<accession>A0AAW1TLM2</accession>
<dbReference type="GO" id="GO:0008270">
    <property type="term" value="F:zinc ion binding"/>
    <property type="evidence" value="ECO:0007669"/>
    <property type="project" value="UniProtKB-KW"/>
</dbReference>
<dbReference type="PROSITE" id="PS50089">
    <property type="entry name" value="ZF_RING_2"/>
    <property type="match status" value="1"/>
</dbReference>
<comment type="caution">
    <text evidence="7">The sequence shown here is derived from an EMBL/GenBank/DDBJ whole genome shotgun (WGS) entry which is preliminary data.</text>
</comment>
<dbReference type="GO" id="GO:0061630">
    <property type="term" value="F:ubiquitin protein ligase activity"/>
    <property type="evidence" value="ECO:0007669"/>
    <property type="project" value="TreeGrafter"/>
</dbReference>
<keyword evidence="1" id="KW-0479">Metal-binding</keyword>
<dbReference type="InterPro" id="IPR001841">
    <property type="entry name" value="Znf_RING"/>
</dbReference>
<feature type="region of interest" description="Disordered" evidence="5">
    <location>
        <begin position="273"/>
        <end position="299"/>
    </location>
</feature>
<dbReference type="PANTHER" id="PTHR15710">
    <property type="entry name" value="E3 UBIQUITIN-PROTEIN LIGASE PRAJA"/>
    <property type="match status" value="1"/>
</dbReference>
<evidence type="ECO:0000256" key="1">
    <source>
        <dbReference type="ARBA" id="ARBA00022723"/>
    </source>
</evidence>
<gene>
    <name evidence="7" type="ORF">WJX84_004227</name>
</gene>
<feature type="domain" description="RING-type" evidence="6">
    <location>
        <begin position="192"/>
        <end position="217"/>
    </location>
</feature>
<evidence type="ECO:0000256" key="5">
    <source>
        <dbReference type="SAM" id="MobiDB-lite"/>
    </source>
</evidence>
<dbReference type="GO" id="GO:0005737">
    <property type="term" value="C:cytoplasm"/>
    <property type="evidence" value="ECO:0007669"/>
    <property type="project" value="TreeGrafter"/>
</dbReference>
<dbReference type="EMBL" id="JALJOV010000004">
    <property type="protein sequence ID" value="KAK9868967.1"/>
    <property type="molecule type" value="Genomic_DNA"/>
</dbReference>
<evidence type="ECO:0000256" key="3">
    <source>
        <dbReference type="ARBA" id="ARBA00022833"/>
    </source>
</evidence>
<keyword evidence="3" id="KW-0862">Zinc</keyword>
<feature type="compositionally biased region" description="Acidic residues" evidence="5">
    <location>
        <begin position="386"/>
        <end position="401"/>
    </location>
</feature>
<protein>
    <recommendedName>
        <fullName evidence="6">RING-type domain-containing protein</fullName>
    </recommendedName>
</protein>
<evidence type="ECO:0000256" key="2">
    <source>
        <dbReference type="ARBA" id="ARBA00022771"/>
    </source>
</evidence>
<keyword evidence="2 4" id="KW-0863">Zinc-finger</keyword>
<dbReference type="SUPFAM" id="SSF57850">
    <property type="entry name" value="RING/U-box"/>
    <property type="match status" value="1"/>
</dbReference>
<proteinExistence type="predicted"/>
<name>A0AAW1TLM2_9CHLO</name>
<feature type="region of interest" description="Disordered" evidence="5">
    <location>
        <begin position="386"/>
        <end position="445"/>
    </location>
</feature>
<evidence type="ECO:0000313" key="7">
    <source>
        <dbReference type="EMBL" id="KAK9868967.1"/>
    </source>
</evidence>